<dbReference type="AlphaFoldDB" id="E4Y1Q8"/>
<feature type="non-terminal residue" evidence="2">
    <location>
        <position position="1"/>
    </location>
</feature>
<dbReference type="EMBL" id="FN653675">
    <property type="protein sequence ID" value="CBY15802.1"/>
    <property type="molecule type" value="Genomic_DNA"/>
</dbReference>
<dbReference type="OrthoDB" id="10256697at2759"/>
<dbReference type="GO" id="GO:0005886">
    <property type="term" value="C:plasma membrane"/>
    <property type="evidence" value="ECO:0007669"/>
    <property type="project" value="InterPro"/>
</dbReference>
<keyword evidence="1" id="KW-0472">Membrane</keyword>
<keyword evidence="1" id="KW-1133">Transmembrane helix</keyword>
<dbReference type="PANTHER" id="PTHR13411:SF6">
    <property type="entry name" value="PLASMINOGEN RECEPTOR (KT)"/>
    <property type="match status" value="1"/>
</dbReference>
<evidence type="ECO:0008006" key="4">
    <source>
        <dbReference type="Google" id="ProtNLM"/>
    </source>
</evidence>
<evidence type="ECO:0000313" key="2">
    <source>
        <dbReference type="EMBL" id="CBY15802.1"/>
    </source>
</evidence>
<accession>E4Y1Q8</accession>
<protein>
    <recommendedName>
        <fullName evidence="4">Plasminogen receptor (KT)</fullName>
    </recommendedName>
</protein>
<dbReference type="InParanoid" id="E4Y1Q8"/>
<keyword evidence="3" id="KW-1185">Reference proteome</keyword>
<organism evidence="2">
    <name type="scientific">Oikopleura dioica</name>
    <name type="common">Tunicate</name>
    <dbReference type="NCBI Taxonomy" id="34765"/>
    <lineage>
        <taxon>Eukaryota</taxon>
        <taxon>Metazoa</taxon>
        <taxon>Chordata</taxon>
        <taxon>Tunicata</taxon>
        <taxon>Appendicularia</taxon>
        <taxon>Copelata</taxon>
        <taxon>Oikopleuridae</taxon>
        <taxon>Oikopleura</taxon>
    </lineage>
</organism>
<dbReference type="Pfam" id="PF10166">
    <property type="entry name" value="DUF2368"/>
    <property type="match status" value="1"/>
</dbReference>
<sequence>SMGLSQSLQQVPETIGAKMKEAQNEMMNAQMGRQLNMQSAMREKQMCFQVAMARQRFWYYQLFASGVAFGCIAGAIKTKKPQLVAPIWPIGIAYSFQYDAAYGNLMDRARLEAEEILLQKPDWLLMPGGIPSVEELSK</sequence>
<dbReference type="InterPro" id="IPR019319">
    <property type="entry name" value="Plg-R(KT)"/>
</dbReference>
<dbReference type="Proteomes" id="UP000001307">
    <property type="component" value="Unassembled WGS sequence"/>
</dbReference>
<feature type="transmembrane region" description="Helical" evidence="1">
    <location>
        <begin position="58"/>
        <end position="76"/>
    </location>
</feature>
<gene>
    <name evidence="2" type="ORF">GSOID_T00014121001</name>
</gene>
<evidence type="ECO:0000313" key="3">
    <source>
        <dbReference type="Proteomes" id="UP000001307"/>
    </source>
</evidence>
<dbReference type="FunCoup" id="E4Y1Q8">
    <property type="interactions" value="6"/>
</dbReference>
<dbReference type="PANTHER" id="PTHR13411">
    <property type="entry name" value="PLASMINOGEN RECEPTOR (KT)"/>
    <property type="match status" value="1"/>
</dbReference>
<proteinExistence type="predicted"/>
<keyword evidence="1" id="KW-0812">Transmembrane</keyword>
<evidence type="ECO:0000256" key="1">
    <source>
        <dbReference type="SAM" id="Phobius"/>
    </source>
</evidence>
<name>E4Y1Q8_OIKDI</name>
<reference evidence="2" key="1">
    <citation type="journal article" date="2010" name="Science">
        <title>Plasticity of animal genome architecture unmasked by rapid evolution of a pelagic tunicate.</title>
        <authorList>
            <person name="Denoeud F."/>
            <person name="Henriet S."/>
            <person name="Mungpakdee S."/>
            <person name="Aury J.M."/>
            <person name="Da Silva C."/>
            <person name="Brinkmann H."/>
            <person name="Mikhaleva J."/>
            <person name="Olsen L.C."/>
            <person name="Jubin C."/>
            <person name="Canestro C."/>
            <person name="Bouquet J.M."/>
            <person name="Danks G."/>
            <person name="Poulain J."/>
            <person name="Campsteijn C."/>
            <person name="Adamski M."/>
            <person name="Cross I."/>
            <person name="Yadetie F."/>
            <person name="Muffato M."/>
            <person name="Louis A."/>
            <person name="Butcher S."/>
            <person name="Tsagkogeorga G."/>
            <person name="Konrad A."/>
            <person name="Singh S."/>
            <person name="Jensen M.F."/>
            <person name="Cong E.H."/>
            <person name="Eikeseth-Otteraa H."/>
            <person name="Noel B."/>
            <person name="Anthouard V."/>
            <person name="Porcel B.M."/>
            <person name="Kachouri-Lafond R."/>
            <person name="Nishino A."/>
            <person name="Ugolini M."/>
            <person name="Chourrout P."/>
            <person name="Nishida H."/>
            <person name="Aasland R."/>
            <person name="Huzurbazar S."/>
            <person name="Westhof E."/>
            <person name="Delsuc F."/>
            <person name="Lehrach H."/>
            <person name="Reinhardt R."/>
            <person name="Weissenbach J."/>
            <person name="Roy S.W."/>
            <person name="Artiguenave F."/>
            <person name="Postlethwait J.H."/>
            <person name="Manak J.R."/>
            <person name="Thompson E.M."/>
            <person name="Jaillon O."/>
            <person name="Du Pasquier L."/>
            <person name="Boudinot P."/>
            <person name="Liberles D.A."/>
            <person name="Volff J.N."/>
            <person name="Philippe H."/>
            <person name="Lenhard B."/>
            <person name="Roest Crollius H."/>
            <person name="Wincker P."/>
            <person name="Chourrout D."/>
        </authorList>
    </citation>
    <scope>NUCLEOTIDE SEQUENCE [LARGE SCALE GENOMIC DNA]</scope>
</reference>